<dbReference type="GO" id="GO:0000978">
    <property type="term" value="F:RNA polymerase II cis-regulatory region sequence-specific DNA binding"/>
    <property type="evidence" value="ECO:0007669"/>
    <property type="project" value="TreeGrafter"/>
</dbReference>
<dbReference type="InterPro" id="IPR007219">
    <property type="entry name" value="XnlR_reg_dom"/>
</dbReference>
<feature type="compositionally biased region" description="Basic and acidic residues" evidence="7">
    <location>
        <begin position="16"/>
        <end position="26"/>
    </location>
</feature>
<name>A0A6A6R3X8_9PEZI</name>
<dbReference type="GO" id="GO:0001228">
    <property type="term" value="F:DNA-binding transcription activator activity, RNA polymerase II-specific"/>
    <property type="evidence" value="ECO:0007669"/>
    <property type="project" value="TreeGrafter"/>
</dbReference>
<keyword evidence="3" id="KW-0805">Transcription regulation</keyword>
<dbReference type="Gene3D" id="4.10.240.10">
    <property type="entry name" value="Zn(2)-C6 fungal-type DNA-binding domain"/>
    <property type="match status" value="1"/>
</dbReference>
<keyword evidence="5" id="KW-0804">Transcription</keyword>
<keyword evidence="4" id="KW-0238">DNA-binding</keyword>
<keyword evidence="2" id="KW-0862">Zinc</keyword>
<accession>A0A6A6R3X8</accession>
<dbReference type="SMART" id="SM00066">
    <property type="entry name" value="GAL4"/>
    <property type="match status" value="1"/>
</dbReference>
<sequence>MSARSTGSRSRSRSPSSDHDGSPEKRASKKRKVLSCYACRNRKMKCDRVFPVCGRCARTGRAEQCSYDPRLVEEFQGGGPGDSAMNGAGMAAPSHVQTNMPFMPPPAHGGALSSDSVTWKMHAQQRRIEMLEKKLARLDTSQSTPATGFSQDDETLNTIEPPKESVMFRGSGFKTHFYGSTSPMALLVQFPEVHVFTREAMSSDAAMVRIKTDFKSFRARRKASKASCHQPGQVVSDADILALIPPKDVVYSHMLLYFQNYENTYRILHRGSFWREFERFGENPADSPPSFYATLLLVMATVRCLSDEGEKKFLGDSSSGREEAGAWIEAAESWLARQSRKQLTLPFFQVQCLLILAKRINSIKVKQDWVNTGDLIRCGMSAGLHRDPVLLNPKKTDEFTKEMRRRIWATMMELELQASLEKGMQTCLTSLDFDCPAPANAEDSVFCTDSAAAPLPRNFSDFTSSSYLHVSRRSLSLRVHLTSLLNTSKSGLQYEDVLHYDTQLNAAIAALPHWTTPHTQNAAILLDLQLRQFLLILHQPFAKLAGSNLRYAYSTTAILSAGSKMLTQHSTLTTAGLHMLNMLRNDVFRAAISVGQAVYAMSVPQVSHLPQNGAAVKCVLPHERAELPDINGPKNPLKHTPTLPNTPLVLPGAVSSISSNFLVTTIATAAVPLLDSALEIFESKVLRLGTGYMEYWIMAAAAGLAASAPAGASGAEQDTARARGQKATEKITQLCYKVLALQPNIIGGELGDTLRASLDSAQPNGVGFSNAGGQAGGGGSGALLGGNIGTDGTTGNGGDLMDIGLGVQELNDLPPFDTPTDNGLGWAWTDFWEFDLGDL</sequence>
<dbReference type="Pfam" id="PF04082">
    <property type="entry name" value="Fungal_trans"/>
    <property type="match status" value="1"/>
</dbReference>
<evidence type="ECO:0000259" key="8">
    <source>
        <dbReference type="PROSITE" id="PS50048"/>
    </source>
</evidence>
<dbReference type="GO" id="GO:0005634">
    <property type="term" value="C:nucleus"/>
    <property type="evidence" value="ECO:0007669"/>
    <property type="project" value="TreeGrafter"/>
</dbReference>
<reference evidence="9" key="1">
    <citation type="journal article" date="2020" name="Stud. Mycol.">
        <title>101 Dothideomycetes genomes: a test case for predicting lifestyles and emergence of pathogens.</title>
        <authorList>
            <person name="Haridas S."/>
            <person name="Albert R."/>
            <person name="Binder M."/>
            <person name="Bloem J."/>
            <person name="Labutti K."/>
            <person name="Salamov A."/>
            <person name="Andreopoulos B."/>
            <person name="Baker S."/>
            <person name="Barry K."/>
            <person name="Bills G."/>
            <person name="Bluhm B."/>
            <person name="Cannon C."/>
            <person name="Castanera R."/>
            <person name="Culley D."/>
            <person name="Daum C."/>
            <person name="Ezra D."/>
            <person name="Gonzalez J."/>
            <person name="Henrissat B."/>
            <person name="Kuo A."/>
            <person name="Liang C."/>
            <person name="Lipzen A."/>
            <person name="Lutzoni F."/>
            <person name="Magnuson J."/>
            <person name="Mondo S."/>
            <person name="Nolan M."/>
            <person name="Ohm R."/>
            <person name="Pangilinan J."/>
            <person name="Park H.-J."/>
            <person name="Ramirez L."/>
            <person name="Alfaro M."/>
            <person name="Sun H."/>
            <person name="Tritt A."/>
            <person name="Yoshinaga Y."/>
            <person name="Zwiers L.-H."/>
            <person name="Turgeon B."/>
            <person name="Goodwin S."/>
            <person name="Spatafora J."/>
            <person name="Crous P."/>
            <person name="Grigoriev I."/>
        </authorList>
    </citation>
    <scope>NUCLEOTIDE SEQUENCE</scope>
    <source>
        <strain evidence="9">CBS 269.34</strain>
    </source>
</reference>
<dbReference type="GO" id="GO:0006351">
    <property type="term" value="P:DNA-templated transcription"/>
    <property type="evidence" value="ECO:0007669"/>
    <property type="project" value="InterPro"/>
</dbReference>
<organism evidence="9 10">
    <name type="scientific">Lophium mytilinum</name>
    <dbReference type="NCBI Taxonomy" id="390894"/>
    <lineage>
        <taxon>Eukaryota</taxon>
        <taxon>Fungi</taxon>
        <taxon>Dikarya</taxon>
        <taxon>Ascomycota</taxon>
        <taxon>Pezizomycotina</taxon>
        <taxon>Dothideomycetes</taxon>
        <taxon>Pleosporomycetidae</taxon>
        <taxon>Mytilinidiales</taxon>
        <taxon>Mytilinidiaceae</taxon>
        <taxon>Lophium</taxon>
    </lineage>
</organism>
<dbReference type="GO" id="GO:0008270">
    <property type="term" value="F:zinc ion binding"/>
    <property type="evidence" value="ECO:0007669"/>
    <property type="project" value="InterPro"/>
</dbReference>
<dbReference type="PANTHER" id="PTHR31944">
    <property type="entry name" value="HEME-RESPONSIVE ZINC FINGER TRANSCRIPTION FACTOR HAP1"/>
    <property type="match status" value="1"/>
</dbReference>
<dbReference type="OrthoDB" id="4236860at2759"/>
<dbReference type="InterPro" id="IPR001138">
    <property type="entry name" value="Zn2Cys6_DnaBD"/>
</dbReference>
<dbReference type="PROSITE" id="PS00463">
    <property type="entry name" value="ZN2_CY6_FUNGAL_1"/>
    <property type="match status" value="1"/>
</dbReference>
<dbReference type="InterPro" id="IPR036864">
    <property type="entry name" value="Zn2-C6_fun-type_DNA-bd_sf"/>
</dbReference>
<feature type="compositionally biased region" description="Low complexity" evidence="7">
    <location>
        <begin position="1"/>
        <end position="15"/>
    </location>
</feature>
<feature type="domain" description="Zn(2)-C6 fungal-type" evidence="8">
    <location>
        <begin position="35"/>
        <end position="67"/>
    </location>
</feature>
<dbReference type="SUPFAM" id="SSF57701">
    <property type="entry name" value="Zn2/Cys6 DNA-binding domain"/>
    <property type="match status" value="1"/>
</dbReference>
<dbReference type="Proteomes" id="UP000799750">
    <property type="component" value="Unassembled WGS sequence"/>
</dbReference>
<evidence type="ECO:0000313" key="9">
    <source>
        <dbReference type="EMBL" id="KAF2499032.1"/>
    </source>
</evidence>
<evidence type="ECO:0000256" key="1">
    <source>
        <dbReference type="ARBA" id="ARBA00022723"/>
    </source>
</evidence>
<keyword evidence="1" id="KW-0479">Metal-binding</keyword>
<evidence type="ECO:0000256" key="5">
    <source>
        <dbReference type="ARBA" id="ARBA00023163"/>
    </source>
</evidence>
<gene>
    <name evidence="9" type="ORF">BU16DRAFT_503030</name>
</gene>
<dbReference type="CDD" id="cd12148">
    <property type="entry name" value="fungal_TF_MHR"/>
    <property type="match status" value="1"/>
</dbReference>
<feature type="region of interest" description="Disordered" evidence="7">
    <location>
        <begin position="1"/>
        <end position="28"/>
    </location>
</feature>
<dbReference type="InterPro" id="IPR051430">
    <property type="entry name" value="Fungal_TF_Env_Response"/>
</dbReference>
<evidence type="ECO:0000256" key="4">
    <source>
        <dbReference type="ARBA" id="ARBA00023125"/>
    </source>
</evidence>
<proteinExistence type="predicted"/>
<protein>
    <recommendedName>
        <fullName evidence="8">Zn(2)-C6 fungal-type domain-containing protein</fullName>
    </recommendedName>
</protein>
<dbReference type="PROSITE" id="PS50048">
    <property type="entry name" value="ZN2_CY6_FUNGAL_2"/>
    <property type="match status" value="1"/>
</dbReference>
<evidence type="ECO:0000313" key="10">
    <source>
        <dbReference type="Proteomes" id="UP000799750"/>
    </source>
</evidence>
<dbReference type="EMBL" id="MU004184">
    <property type="protein sequence ID" value="KAF2499032.1"/>
    <property type="molecule type" value="Genomic_DNA"/>
</dbReference>
<keyword evidence="6" id="KW-0539">Nucleus</keyword>
<dbReference type="PANTHER" id="PTHR31944:SF130">
    <property type="entry name" value="ZN(II)2CYS6 TRANSCRIPTION FACTO (EUROFUNG)"/>
    <property type="match status" value="1"/>
</dbReference>
<evidence type="ECO:0000256" key="3">
    <source>
        <dbReference type="ARBA" id="ARBA00023015"/>
    </source>
</evidence>
<evidence type="ECO:0000256" key="7">
    <source>
        <dbReference type="SAM" id="MobiDB-lite"/>
    </source>
</evidence>
<keyword evidence="10" id="KW-1185">Reference proteome</keyword>
<dbReference type="CDD" id="cd00067">
    <property type="entry name" value="GAL4"/>
    <property type="match status" value="1"/>
</dbReference>
<evidence type="ECO:0000256" key="2">
    <source>
        <dbReference type="ARBA" id="ARBA00022833"/>
    </source>
</evidence>
<dbReference type="Pfam" id="PF00172">
    <property type="entry name" value="Zn_clus"/>
    <property type="match status" value="1"/>
</dbReference>
<evidence type="ECO:0000256" key="6">
    <source>
        <dbReference type="ARBA" id="ARBA00023242"/>
    </source>
</evidence>
<dbReference type="AlphaFoldDB" id="A0A6A6R3X8"/>